<dbReference type="RefSeq" id="WP_075368126.1">
    <property type="nucleotide sequence ID" value="NZ_MSDQ01000006.1"/>
</dbReference>
<dbReference type="Gene3D" id="3.30.390.30">
    <property type="match status" value="1"/>
</dbReference>
<dbReference type="GO" id="GO:0050660">
    <property type="term" value="F:flavin adenine dinucleotide binding"/>
    <property type="evidence" value="ECO:0007669"/>
    <property type="project" value="InterPro"/>
</dbReference>
<dbReference type="InterPro" id="IPR001100">
    <property type="entry name" value="Pyr_nuc-diS_OxRdtase"/>
</dbReference>
<evidence type="ECO:0000256" key="6">
    <source>
        <dbReference type="ARBA" id="ARBA00022630"/>
    </source>
</evidence>
<dbReference type="EMBL" id="MSDQ01000006">
    <property type="protein sequence ID" value="OLO12483.1"/>
    <property type="molecule type" value="Genomic_DNA"/>
</dbReference>
<feature type="binding site" evidence="16">
    <location>
        <position position="310"/>
    </location>
    <ligand>
        <name>FAD</name>
        <dbReference type="ChEBI" id="CHEBI:57692"/>
    </ligand>
</feature>
<comment type="catalytic activity">
    <reaction evidence="15">
        <text>Hg + NADP(+) + H(+) = Hg(2+) + NADPH</text>
        <dbReference type="Rhea" id="RHEA:23856"/>
        <dbReference type="ChEBI" id="CHEBI:15378"/>
        <dbReference type="ChEBI" id="CHEBI:16170"/>
        <dbReference type="ChEBI" id="CHEBI:16793"/>
        <dbReference type="ChEBI" id="CHEBI:57783"/>
        <dbReference type="ChEBI" id="CHEBI:58349"/>
        <dbReference type="EC" id="1.16.1.1"/>
    </reaction>
</comment>
<dbReference type="InterPro" id="IPR012999">
    <property type="entry name" value="Pyr_OxRdtase_I_AS"/>
</dbReference>
<keyword evidence="8 16" id="KW-0274">FAD</keyword>
<dbReference type="PRINTS" id="PR00945">
    <property type="entry name" value="HGRDTASE"/>
</dbReference>
<dbReference type="GO" id="GO:0016152">
    <property type="term" value="F:mercury (II) reductase (NADP+) activity"/>
    <property type="evidence" value="ECO:0007669"/>
    <property type="project" value="UniProtKB-EC"/>
</dbReference>
<feature type="disulfide bond" description="Redox-active" evidence="17">
    <location>
        <begin position="44"/>
        <end position="49"/>
    </location>
</feature>
<dbReference type="PIRSF" id="PIRSF000350">
    <property type="entry name" value="Mercury_reductase_MerA"/>
    <property type="match status" value="1"/>
</dbReference>
<evidence type="ECO:0000256" key="16">
    <source>
        <dbReference type="PIRSR" id="PIRSR000350-3"/>
    </source>
</evidence>
<evidence type="ECO:0000256" key="11">
    <source>
        <dbReference type="ARBA" id="ARBA00023002"/>
    </source>
</evidence>
<dbReference type="Proteomes" id="UP000186806">
    <property type="component" value="Unassembled WGS sequence"/>
</dbReference>
<evidence type="ECO:0000256" key="18">
    <source>
        <dbReference type="RuleBase" id="RU003691"/>
    </source>
</evidence>
<evidence type="ECO:0000256" key="3">
    <source>
        <dbReference type="ARBA" id="ARBA00012661"/>
    </source>
</evidence>
<evidence type="ECO:0000256" key="4">
    <source>
        <dbReference type="ARBA" id="ARBA00014791"/>
    </source>
</evidence>
<dbReference type="GO" id="GO:0003955">
    <property type="term" value="F:NAD(P)H dehydrogenase (quinone) activity"/>
    <property type="evidence" value="ECO:0007669"/>
    <property type="project" value="TreeGrafter"/>
</dbReference>
<feature type="domain" description="FAD/NAD(P)-binding" evidence="20">
    <location>
        <begin position="8"/>
        <end position="325"/>
    </location>
</feature>
<dbReference type="NCBIfam" id="NF010311">
    <property type="entry name" value="PRK13748.1"/>
    <property type="match status" value="1"/>
</dbReference>
<dbReference type="GO" id="GO:0050787">
    <property type="term" value="P:detoxification of mercury ion"/>
    <property type="evidence" value="ECO:0007669"/>
    <property type="project" value="InterPro"/>
</dbReference>
<keyword evidence="6 18" id="KW-0285">Flavoprotein</keyword>
<dbReference type="EC" id="1.16.1.1" evidence="3"/>
<evidence type="ECO:0000256" key="7">
    <source>
        <dbReference type="ARBA" id="ARBA00022723"/>
    </source>
</evidence>
<dbReference type="Gene3D" id="3.50.50.60">
    <property type="entry name" value="FAD/NAD(P)-binding domain"/>
    <property type="match status" value="2"/>
</dbReference>
<keyword evidence="16" id="KW-0520">NAD</keyword>
<dbReference type="InterPro" id="IPR036188">
    <property type="entry name" value="FAD/NAD-bd_sf"/>
</dbReference>
<gene>
    <name evidence="21" type="ORF">BTW10_03165</name>
</gene>
<dbReference type="PANTHER" id="PTHR43014">
    <property type="entry name" value="MERCURIC REDUCTASE"/>
    <property type="match status" value="1"/>
</dbReference>
<evidence type="ECO:0000256" key="5">
    <source>
        <dbReference type="ARBA" id="ARBA00022466"/>
    </source>
</evidence>
<dbReference type="SUPFAM" id="SSF51905">
    <property type="entry name" value="FAD/NAD(P)-binding domain"/>
    <property type="match status" value="1"/>
</dbReference>
<keyword evidence="5" id="KW-0475">Mercuric resistance</keyword>
<feature type="domain" description="Pyridine nucleotide-disulphide oxidoreductase dimerisation" evidence="19">
    <location>
        <begin position="344"/>
        <end position="450"/>
    </location>
</feature>
<dbReference type="GO" id="GO:0050661">
    <property type="term" value="F:NADP binding"/>
    <property type="evidence" value="ECO:0007669"/>
    <property type="project" value="InterPro"/>
</dbReference>
<comment type="similarity">
    <text evidence="1 18">Belongs to the class-I pyridine nucleotide-disulfide oxidoreductase family.</text>
</comment>
<keyword evidence="9" id="KW-0521">NADP</keyword>
<feature type="binding site" evidence="16">
    <location>
        <position position="270"/>
    </location>
    <ligand>
        <name>NAD(+)</name>
        <dbReference type="ChEBI" id="CHEBI:57540"/>
    </ligand>
</feature>
<evidence type="ECO:0000259" key="20">
    <source>
        <dbReference type="Pfam" id="PF07992"/>
    </source>
</evidence>
<dbReference type="InterPro" id="IPR023753">
    <property type="entry name" value="FAD/NAD-binding_dom"/>
</dbReference>
<evidence type="ECO:0000256" key="13">
    <source>
        <dbReference type="ARBA" id="ARBA00023284"/>
    </source>
</evidence>
<keyword evidence="11 18" id="KW-0560">Oxidoreductase</keyword>
<dbReference type="NCBIfam" id="TIGR02053">
    <property type="entry name" value="MerA"/>
    <property type="match status" value="1"/>
</dbReference>
<comment type="cofactor">
    <cofactor evidence="16">
        <name>FAD</name>
        <dbReference type="ChEBI" id="CHEBI:57692"/>
    </cofactor>
    <text evidence="16">Binds 1 FAD per subunit.</text>
</comment>
<dbReference type="InterPro" id="IPR016156">
    <property type="entry name" value="FAD/NAD-linked_Rdtase_dimer_sf"/>
</dbReference>
<evidence type="ECO:0000259" key="19">
    <source>
        <dbReference type="Pfam" id="PF02852"/>
    </source>
</evidence>
<evidence type="ECO:0000256" key="14">
    <source>
        <dbReference type="ARBA" id="ARBA00031725"/>
    </source>
</evidence>
<feature type="binding site" evidence="16">
    <location>
        <begin position="185"/>
        <end position="192"/>
    </location>
    <ligand>
        <name>NAD(+)</name>
        <dbReference type="ChEBI" id="CHEBI:57540"/>
    </ligand>
</feature>
<dbReference type="Pfam" id="PF07992">
    <property type="entry name" value="Pyr_redox_2"/>
    <property type="match status" value="1"/>
</dbReference>
<keyword evidence="16" id="KW-0547">Nucleotide-binding</keyword>
<evidence type="ECO:0000256" key="9">
    <source>
        <dbReference type="ARBA" id="ARBA00022857"/>
    </source>
</evidence>
<dbReference type="AlphaFoldDB" id="A0A1Q8TFM5"/>
<dbReference type="PANTHER" id="PTHR43014:SF2">
    <property type="entry name" value="MERCURIC REDUCTASE"/>
    <property type="match status" value="1"/>
</dbReference>
<proteinExistence type="inferred from homology"/>
<dbReference type="GO" id="GO:0016668">
    <property type="term" value="F:oxidoreductase activity, acting on a sulfur group of donors, NAD(P) as acceptor"/>
    <property type="evidence" value="ECO:0007669"/>
    <property type="project" value="InterPro"/>
</dbReference>
<name>A0A1Q8TFM5_9GAMM</name>
<keyword evidence="7" id="KW-0479">Metal-binding</keyword>
<protein>
    <recommendedName>
        <fullName evidence="4">Mercuric reductase</fullName>
        <ecNumber evidence="3">1.16.1.1</ecNumber>
    </recommendedName>
    <alternativeName>
        <fullName evidence="14">Hg(II) reductase</fullName>
    </alternativeName>
</protein>
<dbReference type="PROSITE" id="PS00076">
    <property type="entry name" value="PYRIDINE_REDOX_1"/>
    <property type="match status" value="1"/>
</dbReference>
<evidence type="ECO:0000256" key="12">
    <source>
        <dbReference type="ARBA" id="ARBA00023157"/>
    </source>
</evidence>
<dbReference type="GO" id="GO:0045340">
    <property type="term" value="F:mercury ion binding"/>
    <property type="evidence" value="ECO:0007669"/>
    <property type="project" value="InterPro"/>
</dbReference>
<sequence>MSNDANLHIAVIGSGGAAMAAALKAAEHGARITLIERGTIGGTCVNIGCVPSKIMIRAANVAHLRKHSPFDDGVSPRAPVINRTKLLQQQQARVEALRETKYQQILRDHPAITVLHGEARFVDAHTLTVTLTAGGEQTVGFDRAFIGTGAQPAEPPVPGLVETPYLTSTSALALDTLPERLVVIGAGFVALELAQAFARLGSQVTVLARNRLLSEEDPALGDAVEAAFRRDGIEVHKQTQASRVAYTDHEFVLETDAGTLRAEQLLVATGRTPNTETLNLESIGVETSSGTILVDEHLQTTVPGIYAAGDCTDQPAFVYVAAAGGSRAAINMTGGKATLDLDAMPAVMFTDPQVATVGLTEAEALMQGFSVDTRLLDLENVPRALVNFDTHGFIKMVAERDSGRLLGVQAVTEDAGELIQTAVTALRAGMTVQAIGDELFPYLTMVEGLKLCAQTFTKDVSQLSCCAG</sequence>
<accession>A0A1Q8TFM5</accession>
<dbReference type="InterPro" id="IPR004099">
    <property type="entry name" value="Pyr_nucl-diS_OxRdtase_dimer"/>
</dbReference>
<evidence type="ECO:0000256" key="10">
    <source>
        <dbReference type="ARBA" id="ARBA00022914"/>
    </source>
</evidence>
<reference evidence="21 22" key="1">
    <citation type="submission" date="2016-12" db="EMBL/GenBank/DDBJ databases">
        <title>Draft genome sequences of strains Salinicola socius SMB35, Salinicola sp. MH3R3-1 and Chromohalobacter sp. SMB17 from the Verkhnekamsk potash mining region of Russia.</title>
        <authorList>
            <person name="Mavrodi D.V."/>
            <person name="Olsson B.E."/>
            <person name="Korsakova E.S."/>
            <person name="Pyankova A."/>
            <person name="Mavrodi O.V."/>
            <person name="Plotnikova E.G."/>
        </authorList>
    </citation>
    <scope>NUCLEOTIDE SEQUENCE [LARGE SCALE GENOMIC DNA]</scope>
    <source>
        <strain evidence="21 22">SMB17</strain>
    </source>
</reference>
<evidence type="ECO:0000256" key="17">
    <source>
        <dbReference type="PIRSR" id="PIRSR000350-4"/>
    </source>
</evidence>
<evidence type="ECO:0000313" key="22">
    <source>
        <dbReference type="Proteomes" id="UP000186806"/>
    </source>
</evidence>
<comment type="caution">
    <text evidence="21">The sequence shown here is derived from an EMBL/GenBank/DDBJ whole genome shotgun (WGS) entry which is preliminary data.</text>
</comment>
<comment type="subunit">
    <text evidence="2">Homodimer.</text>
</comment>
<keyword evidence="10" id="KW-0476">Mercury</keyword>
<keyword evidence="13 18" id="KW-0676">Redox-active center</keyword>
<keyword evidence="12" id="KW-1015">Disulfide bond</keyword>
<dbReference type="SUPFAM" id="SSF55424">
    <property type="entry name" value="FAD/NAD-linked reductases, dimerisation (C-terminal) domain"/>
    <property type="match status" value="1"/>
</dbReference>
<keyword evidence="22" id="KW-1185">Reference proteome</keyword>
<organism evidence="21 22">
    <name type="scientific">Chromohalobacter japonicus</name>
    <dbReference type="NCBI Taxonomy" id="223900"/>
    <lineage>
        <taxon>Bacteria</taxon>
        <taxon>Pseudomonadati</taxon>
        <taxon>Pseudomonadota</taxon>
        <taxon>Gammaproteobacteria</taxon>
        <taxon>Oceanospirillales</taxon>
        <taxon>Halomonadaceae</taxon>
        <taxon>Chromohalobacter</taxon>
    </lineage>
</organism>
<dbReference type="FunFam" id="3.30.390.30:FF:000001">
    <property type="entry name" value="Dihydrolipoyl dehydrogenase"/>
    <property type="match status" value="1"/>
</dbReference>
<evidence type="ECO:0000313" key="21">
    <source>
        <dbReference type="EMBL" id="OLO12483.1"/>
    </source>
</evidence>
<feature type="binding site" evidence="16">
    <location>
        <position position="53"/>
    </location>
    <ligand>
        <name>FAD</name>
        <dbReference type="ChEBI" id="CHEBI:57692"/>
    </ligand>
</feature>
<evidence type="ECO:0000256" key="8">
    <source>
        <dbReference type="ARBA" id="ARBA00022827"/>
    </source>
</evidence>
<evidence type="ECO:0000256" key="1">
    <source>
        <dbReference type="ARBA" id="ARBA00007532"/>
    </source>
</evidence>
<evidence type="ECO:0000256" key="15">
    <source>
        <dbReference type="ARBA" id="ARBA00048984"/>
    </source>
</evidence>
<evidence type="ECO:0000256" key="2">
    <source>
        <dbReference type="ARBA" id="ARBA00011738"/>
    </source>
</evidence>
<dbReference type="Pfam" id="PF02852">
    <property type="entry name" value="Pyr_redox_dim"/>
    <property type="match status" value="1"/>
</dbReference>
<dbReference type="InterPro" id="IPR021179">
    <property type="entry name" value="Mercury_reductase_MerA"/>
</dbReference>